<dbReference type="Pfam" id="PF08282">
    <property type="entry name" value="Hydrolase_3"/>
    <property type="match status" value="1"/>
</dbReference>
<dbReference type="NCBIfam" id="TIGR00099">
    <property type="entry name" value="Cof-subfamily"/>
    <property type="match status" value="1"/>
</dbReference>
<dbReference type="PANTHER" id="PTHR10000:SF25">
    <property type="entry name" value="PHOSPHATASE YKRA-RELATED"/>
    <property type="match status" value="1"/>
</dbReference>
<dbReference type="RefSeq" id="WP_142535852.1">
    <property type="nucleotide sequence ID" value="NZ_SGJB01000007.1"/>
</dbReference>
<dbReference type="EMBL" id="SGJB01000007">
    <property type="protein sequence ID" value="TQQ84797.1"/>
    <property type="molecule type" value="Genomic_DNA"/>
</dbReference>
<evidence type="ECO:0000313" key="1">
    <source>
        <dbReference type="EMBL" id="TQQ84797.1"/>
    </source>
</evidence>
<dbReference type="Gene3D" id="3.30.1240.10">
    <property type="match status" value="1"/>
</dbReference>
<gene>
    <name evidence="1" type="ORF">EXD82_05180</name>
</gene>
<dbReference type="AlphaFoldDB" id="A0A544QVR8"/>
<keyword evidence="2" id="KW-1185">Reference proteome</keyword>
<dbReference type="InterPro" id="IPR000150">
    <property type="entry name" value="Cof"/>
</dbReference>
<protein>
    <submittedName>
        <fullName evidence="1">Cof-type HAD-IIB family hydrolase</fullName>
    </submittedName>
</protein>
<dbReference type="SFLD" id="SFLDG01140">
    <property type="entry name" value="C2.B:_Phosphomannomutase_and_P"/>
    <property type="match status" value="1"/>
</dbReference>
<dbReference type="Proteomes" id="UP000317863">
    <property type="component" value="Unassembled WGS sequence"/>
</dbReference>
<keyword evidence="1" id="KW-0378">Hydrolase</keyword>
<accession>A0A544QVR8</accession>
<dbReference type="PANTHER" id="PTHR10000">
    <property type="entry name" value="PHOSPHOSERINE PHOSPHATASE"/>
    <property type="match status" value="1"/>
</dbReference>
<dbReference type="InterPro" id="IPR023214">
    <property type="entry name" value="HAD_sf"/>
</dbReference>
<dbReference type="NCBIfam" id="TIGR01484">
    <property type="entry name" value="HAD-SF-IIB"/>
    <property type="match status" value="1"/>
</dbReference>
<organism evidence="1 2">
    <name type="scientific">Peptacetobacter hominis</name>
    <dbReference type="NCBI Taxonomy" id="2743610"/>
    <lineage>
        <taxon>Bacteria</taxon>
        <taxon>Bacillati</taxon>
        <taxon>Bacillota</taxon>
        <taxon>Clostridia</taxon>
        <taxon>Peptostreptococcales</taxon>
        <taxon>Peptostreptococcaceae</taxon>
        <taxon>Peptacetobacter</taxon>
    </lineage>
</organism>
<dbReference type="GO" id="GO:0000287">
    <property type="term" value="F:magnesium ion binding"/>
    <property type="evidence" value="ECO:0007669"/>
    <property type="project" value="TreeGrafter"/>
</dbReference>
<reference evidence="1 2" key="1">
    <citation type="submission" date="2019-02" db="EMBL/GenBank/DDBJ databases">
        <title>Peptostreptococcaceae bacterium ZHW00191 nov., a new bacterium isolated from the human gut.</title>
        <authorList>
            <person name="Zhou H.-W."/>
            <person name="Chen X.-J."/>
        </authorList>
    </citation>
    <scope>NUCLEOTIDE SEQUENCE [LARGE SCALE GENOMIC DNA]</scope>
    <source>
        <strain evidence="1 2">ZHW00191</strain>
    </source>
</reference>
<sequence>MNRKKVLFFDIDGTLMDSYEHKVPKSTIEALKRLKDNGHKVVISTGRGMFSIVQCGFSDIIKWDGYICNNGQMIYNENREVIYSKYIDKESAEKCMELCHKRNSPYVYSIDGTPYLWEFPDDNMNAAYTFFQDDIPQKRKYNGDNIVMFIIFGDENYDYSEYQKIDGIDVIPGRCRYADIVAKGFDKGNGIKYIKKYFDADETYSFGDSLNDIGMFKESSVGIAMGNANDEAKEAADYITDSVMDDGIFNACVHFKLI</sequence>
<comment type="caution">
    <text evidence="1">The sequence shown here is derived from an EMBL/GenBank/DDBJ whole genome shotgun (WGS) entry which is preliminary data.</text>
</comment>
<dbReference type="GO" id="GO:0005829">
    <property type="term" value="C:cytosol"/>
    <property type="evidence" value="ECO:0007669"/>
    <property type="project" value="TreeGrafter"/>
</dbReference>
<evidence type="ECO:0000313" key="2">
    <source>
        <dbReference type="Proteomes" id="UP000317863"/>
    </source>
</evidence>
<dbReference type="SUPFAM" id="SSF56784">
    <property type="entry name" value="HAD-like"/>
    <property type="match status" value="1"/>
</dbReference>
<dbReference type="Gene3D" id="3.40.50.1000">
    <property type="entry name" value="HAD superfamily/HAD-like"/>
    <property type="match status" value="1"/>
</dbReference>
<dbReference type="InterPro" id="IPR036412">
    <property type="entry name" value="HAD-like_sf"/>
</dbReference>
<dbReference type="SFLD" id="SFLDS00003">
    <property type="entry name" value="Haloacid_Dehalogenase"/>
    <property type="match status" value="1"/>
</dbReference>
<name>A0A544QVR8_9FIRM</name>
<dbReference type="OrthoDB" id="9810101at2"/>
<dbReference type="GO" id="GO:0016791">
    <property type="term" value="F:phosphatase activity"/>
    <property type="evidence" value="ECO:0007669"/>
    <property type="project" value="TreeGrafter"/>
</dbReference>
<proteinExistence type="predicted"/>
<dbReference type="InterPro" id="IPR006379">
    <property type="entry name" value="HAD-SF_hydro_IIB"/>
</dbReference>